<accession>A0A1H2N6U9</accession>
<gene>
    <name evidence="3" type="ORF">SAMN04488544_3445</name>
</gene>
<name>A0A1H2N6U9_9ACTN</name>
<feature type="transmembrane region" description="Helical" evidence="2">
    <location>
        <begin position="193"/>
        <end position="213"/>
    </location>
</feature>
<protein>
    <submittedName>
        <fullName evidence="3">Uncharacterized membrane protein, predicted cobalt tansporter CbtA</fullName>
    </submittedName>
</protein>
<keyword evidence="4" id="KW-1185">Reference proteome</keyword>
<feature type="region of interest" description="Disordered" evidence="1">
    <location>
        <begin position="47"/>
        <end position="83"/>
    </location>
</feature>
<sequence length="273" mass="27769">MTTARDLLVRGLLAGLLAGVAAFFVAYVVGEPSVSAAIALEDSAGGHSHGTDTGSAAAEDHDHGHAAGGHDHGTAGETEVPRSLQSTAGLATATIVAGVTLGGLIGVVSALGMGRFGRLGARGVPLLVAGLGFVAVYLVPFLTYPPNPPAVGSADTIGYRTELYFLLVAISVIAGVTAVLVGRRAAARWGAWYAAIVCGAAYVVVVGLASSLVPTYDEVPEGFPASVLYDFRLSSVLVQLTLWGVIGLVTAELAHRLAVRGRRSERTTALVDA</sequence>
<evidence type="ECO:0000256" key="2">
    <source>
        <dbReference type="SAM" id="Phobius"/>
    </source>
</evidence>
<dbReference type="Pfam" id="PF09490">
    <property type="entry name" value="CbtA"/>
    <property type="match status" value="1"/>
</dbReference>
<evidence type="ECO:0000313" key="4">
    <source>
        <dbReference type="Proteomes" id="UP000198825"/>
    </source>
</evidence>
<dbReference type="STRING" id="546874.SAMN04488544_3445"/>
<feature type="compositionally biased region" description="Basic and acidic residues" evidence="1">
    <location>
        <begin position="58"/>
        <end position="74"/>
    </location>
</feature>
<proteinExistence type="predicted"/>
<dbReference type="InterPro" id="IPR012666">
    <property type="entry name" value="CbtA_put"/>
</dbReference>
<feature type="transmembrane region" description="Helical" evidence="2">
    <location>
        <begin position="233"/>
        <end position="254"/>
    </location>
</feature>
<dbReference type="Proteomes" id="UP000198825">
    <property type="component" value="Chromosome I"/>
</dbReference>
<dbReference type="RefSeq" id="WP_091077143.1">
    <property type="nucleotide sequence ID" value="NZ_LT629799.1"/>
</dbReference>
<feature type="transmembrane region" description="Helical" evidence="2">
    <location>
        <begin position="124"/>
        <end position="143"/>
    </location>
</feature>
<reference evidence="4" key="1">
    <citation type="submission" date="2016-10" db="EMBL/GenBank/DDBJ databases">
        <authorList>
            <person name="Varghese N."/>
            <person name="Submissions S."/>
        </authorList>
    </citation>
    <scope>NUCLEOTIDE SEQUENCE [LARGE SCALE GENOMIC DNA]</scope>
    <source>
        <strain evidence="4">DSM 21743</strain>
    </source>
</reference>
<feature type="transmembrane region" description="Helical" evidence="2">
    <location>
        <begin position="7"/>
        <end position="29"/>
    </location>
</feature>
<keyword evidence="2" id="KW-0812">Transmembrane</keyword>
<keyword evidence="2" id="KW-1133">Transmembrane helix</keyword>
<dbReference type="AlphaFoldDB" id="A0A1H2N6U9"/>
<keyword evidence="2" id="KW-0472">Membrane</keyword>
<evidence type="ECO:0000256" key="1">
    <source>
        <dbReference type="SAM" id="MobiDB-lite"/>
    </source>
</evidence>
<evidence type="ECO:0000313" key="3">
    <source>
        <dbReference type="EMBL" id="SDV01229.1"/>
    </source>
</evidence>
<organism evidence="3 4">
    <name type="scientific">Microlunatus sagamiharensis</name>
    <dbReference type="NCBI Taxonomy" id="546874"/>
    <lineage>
        <taxon>Bacteria</taxon>
        <taxon>Bacillati</taxon>
        <taxon>Actinomycetota</taxon>
        <taxon>Actinomycetes</taxon>
        <taxon>Propionibacteriales</taxon>
        <taxon>Propionibacteriaceae</taxon>
        <taxon>Microlunatus</taxon>
    </lineage>
</organism>
<feature type="transmembrane region" description="Helical" evidence="2">
    <location>
        <begin position="90"/>
        <end position="112"/>
    </location>
</feature>
<feature type="transmembrane region" description="Helical" evidence="2">
    <location>
        <begin position="163"/>
        <end position="181"/>
    </location>
</feature>
<dbReference type="OrthoDB" id="6851830at2"/>
<dbReference type="EMBL" id="LT629799">
    <property type="protein sequence ID" value="SDV01229.1"/>
    <property type="molecule type" value="Genomic_DNA"/>
</dbReference>